<dbReference type="Proteomes" id="UP001487740">
    <property type="component" value="Unassembled WGS sequence"/>
</dbReference>
<organism evidence="2 3">
    <name type="scientific">Scylla paramamosain</name>
    <name type="common">Mud crab</name>
    <dbReference type="NCBI Taxonomy" id="85552"/>
    <lineage>
        <taxon>Eukaryota</taxon>
        <taxon>Metazoa</taxon>
        <taxon>Ecdysozoa</taxon>
        <taxon>Arthropoda</taxon>
        <taxon>Crustacea</taxon>
        <taxon>Multicrustacea</taxon>
        <taxon>Malacostraca</taxon>
        <taxon>Eumalacostraca</taxon>
        <taxon>Eucarida</taxon>
        <taxon>Decapoda</taxon>
        <taxon>Pleocyemata</taxon>
        <taxon>Brachyura</taxon>
        <taxon>Eubrachyura</taxon>
        <taxon>Portunoidea</taxon>
        <taxon>Portunidae</taxon>
        <taxon>Portuninae</taxon>
        <taxon>Scylla</taxon>
    </lineage>
</organism>
<sequence>MSSTNHKPAPIVPSTTTTTAPSCHQPSCLTTLAARAVARCLTFEDYEDCCHYRWDPVNIWQYEIPHKKKKGKKASERSQMFTVNEAAIPPPTPAWQEIRQFRDWWWHTGALGSMDSVLRGKILSAFEQLSWMARTEEEFILFLLLGSIESEWCADLAQILTQLGPFPLLKLYVTHESLGLKPLLISLVQQSPHLQVLYVNQWALSNDFMTALGSHCRLLTEFSIPYMQPTSVHERRGPVCLLL</sequence>
<dbReference type="EMBL" id="JARAKH010000014">
    <property type="protein sequence ID" value="KAK8397349.1"/>
    <property type="molecule type" value="Genomic_DNA"/>
</dbReference>
<comment type="caution">
    <text evidence="2">The sequence shown here is derived from an EMBL/GenBank/DDBJ whole genome shotgun (WGS) entry which is preliminary data.</text>
</comment>
<name>A0AAW0UB61_SCYPA</name>
<evidence type="ECO:0000313" key="3">
    <source>
        <dbReference type="Proteomes" id="UP001487740"/>
    </source>
</evidence>
<feature type="region of interest" description="Disordered" evidence="1">
    <location>
        <begin position="1"/>
        <end position="24"/>
    </location>
</feature>
<accession>A0AAW0UB61</accession>
<proteinExistence type="predicted"/>
<reference evidence="2 3" key="1">
    <citation type="submission" date="2023-03" db="EMBL/GenBank/DDBJ databases">
        <title>High-quality genome of Scylla paramamosain provides insights in environmental adaptation.</title>
        <authorList>
            <person name="Zhang L."/>
        </authorList>
    </citation>
    <scope>NUCLEOTIDE SEQUENCE [LARGE SCALE GENOMIC DNA]</scope>
    <source>
        <strain evidence="2">LZ_2023a</strain>
        <tissue evidence="2">Muscle</tissue>
    </source>
</reference>
<feature type="compositionally biased region" description="Polar residues" evidence="1">
    <location>
        <begin position="13"/>
        <end position="24"/>
    </location>
</feature>
<protein>
    <submittedName>
        <fullName evidence="2">Uncharacterized protein</fullName>
    </submittedName>
</protein>
<evidence type="ECO:0000256" key="1">
    <source>
        <dbReference type="SAM" id="MobiDB-lite"/>
    </source>
</evidence>
<dbReference type="AlphaFoldDB" id="A0AAW0UB61"/>
<evidence type="ECO:0000313" key="2">
    <source>
        <dbReference type="EMBL" id="KAK8397349.1"/>
    </source>
</evidence>
<keyword evidence="3" id="KW-1185">Reference proteome</keyword>
<gene>
    <name evidence="2" type="ORF">O3P69_004807</name>
</gene>